<evidence type="ECO:0000313" key="2">
    <source>
        <dbReference type="Proteomes" id="UP000035016"/>
    </source>
</evidence>
<organism evidence="1 2">
    <name type="scientific">Streptomyces leeuwenhoekii</name>
    <dbReference type="NCBI Taxonomy" id="1437453"/>
    <lineage>
        <taxon>Bacteria</taxon>
        <taxon>Bacillati</taxon>
        <taxon>Actinomycetota</taxon>
        <taxon>Actinomycetes</taxon>
        <taxon>Kitasatosporales</taxon>
        <taxon>Streptomycetaceae</taxon>
        <taxon>Streptomyces</taxon>
    </lineage>
</organism>
<dbReference type="AlphaFoldDB" id="A0A0F7VW42"/>
<sequence>MSPGAWYDHNPYGTRQVIGTVRALMRTDGLEVSLTAIARGCGTSRNFLYANWRSASALRLLALRAELAHAFGTADRTHPSDGTVRGITGHLVQVARVVRRHPTTASVARSSPAALSRAHTAVDGPLVRAAIDLISDLLHPLAPHGGLWSDPALHSRAWKILWIARPAALCPEAVGDQDREEALDRALTGLLGDLLAPWDSARQPPARDSQAPPR</sequence>
<dbReference type="Proteomes" id="UP000035016">
    <property type="component" value="Chromosome Chromosome"/>
</dbReference>
<evidence type="ECO:0008006" key="3">
    <source>
        <dbReference type="Google" id="ProtNLM"/>
    </source>
</evidence>
<proteinExistence type="predicted"/>
<dbReference type="KEGG" id="sle:sle_44770"/>
<dbReference type="RefSeq" id="WP_047122008.1">
    <property type="nucleotide sequence ID" value="NZ_LN831790.1"/>
</dbReference>
<gene>
    <name evidence="1" type="primary">sle_44770</name>
</gene>
<dbReference type="InterPro" id="IPR009057">
    <property type="entry name" value="Homeodomain-like_sf"/>
</dbReference>
<dbReference type="EMBL" id="LN831790">
    <property type="protein sequence ID" value="CQR63935.1"/>
    <property type="molecule type" value="Genomic_DNA"/>
</dbReference>
<reference evidence="1 2" key="1">
    <citation type="submission" date="2015-02" db="EMBL/GenBank/DDBJ databases">
        <authorList>
            <person name="Gomez-Escribano P.J."/>
        </authorList>
    </citation>
    <scope>NUCLEOTIDE SEQUENCE [LARGE SCALE GENOMIC DNA]</scope>
    <source>
        <strain evidence="2">C34 (DSM 42122 / NRRL B-24963)</strain>
    </source>
</reference>
<dbReference type="SUPFAM" id="SSF46689">
    <property type="entry name" value="Homeodomain-like"/>
    <property type="match status" value="1"/>
</dbReference>
<accession>A0A0F7VW42</accession>
<protein>
    <recommendedName>
        <fullName evidence="3">TetR Family Transcriptional Regulator</fullName>
    </recommendedName>
</protein>
<evidence type="ECO:0000313" key="1">
    <source>
        <dbReference type="EMBL" id="CQR63935.1"/>
    </source>
</evidence>
<dbReference type="Gene3D" id="1.10.357.10">
    <property type="entry name" value="Tetracycline Repressor, domain 2"/>
    <property type="match status" value="1"/>
</dbReference>
<name>A0A0F7VW42_STRLW</name>